<reference evidence="1 2" key="1">
    <citation type="journal article" date="2018" name="PLoS Genet.">
        <title>Population sequencing reveals clonal diversity and ancestral inbreeding in the grapevine cultivar Chardonnay.</title>
        <authorList>
            <person name="Roach M.J."/>
            <person name="Johnson D.L."/>
            <person name="Bohlmann J."/>
            <person name="van Vuuren H.J."/>
            <person name="Jones S.J."/>
            <person name="Pretorius I.S."/>
            <person name="Schmidt S.A."/>
            <person name="Borneman A.R."/>
        </authorList>
    </citation>
    <scope>NUCLEOTIDE SEQUENCE [LARGE SCALE GENOMIC DNA]</scope>
    <source>
        <strain evidence="2">cv. Chardonnay</strain>
        <tissue evidence="1">Leaf</tissue>
    </source>
</reference>
<gene>
    <name evidence="1" type="ORF">CK203_024725</name>
</gene>
<comment type="caution">
    <text evidence="1">The sequence shown here is derived from an EMBL/GenBank/DDBJ whole genome shotgun (WGS) entry which is preliminary data.</text>
</comment>
<dbReference type="EMBL" id="QGNW01000084">
    <property type="protein sequence ID" value="RVW99995.1"/>
    <property type="molecule type" value="Genomic_DNA"/>
</dbReference>
<evidence type="ECO:0000313" key="2">
    <source>
        <dbReference type="Proteomes" id="UP000288805"/>
    </source>
</evidence>
<name>A0A438ITP0_VITVI</name>
<dbReference type="AlphaFoldDB" id="A0A438ITP0"/>
<evidence type="ECO:0000313" key="1">
    <source>
        <dbReference type="EMBL" id="RVW99995.1"/>
    </source>
</evidence>
<dbReference type="Proteomes" id="UP000288805">
    <property type="component" value="Unassembled WGS sequence"/>
</dbReference>
<proteinExistence type="predicted"/>
<accession>A0A438ITP0</accession>
<organism evidence="1 2">
    <name type="scientific">Vitis vinifera</name>
    <name type="common">Grape</name>
    <dbReference type="NCBI Taxonomy" id="29760"/>
    <lineage>
        <taxon>Eukaryota</taxon>
        <taxon>Viridiplantae</taxon>
        <taxon>Streptophyta</taxon>
        <taxon>Embryophyta</taxon>
        <taxon>Tracheophyta</taxon>
        <taxon>Spermatophyta</taxon>
        <taxon>Magnoliopsida</taxon>
        <taxon>eudicotyledons</taxon>
        <taxon>Gunneridae</taxon>
        <taxon>Pentapetalae</taxon>
        <taxon>rosids</taxon>
        <taxon>Vitales</taxon>
        <taxon>Vitaceae</taxon>
        <taxon>Viteae</taxon>
        <taxon>Vitis</taxon>
    </lineage>
</organism>
<sequence>MVKADGSHVLLANPWIQHFRSACRDETVVLPAPQENGSSTGKQSPLEGKGITLWISHHFKAVPHVSLSFAPTRFPQHQYRGRENSLVSAKRMKTIVVDTCVNDQVVPSHRHTVTGDATMNSVPAD</sequence>
<protein>
    <submittedName>
        <fullName evidence="1">Uncharacterized protein</fullName>
    </submittedName>
</protein>